<evidence type="ECO:0000256" key="1">
    <source>
        <dbReference type="ARBA" id="ARBA00022614"/>
    </source>
</evidence>
<dbReference type="SMART" id="SM00364">
    <property type="entry name" value="LRR_BAC"/>
    <property type="match status" value="4"/>
</dbReference>
<evidence type="ECO:0000313" key="6">
    <source>
        <dbReference type="Proteomes" id="UP001319121"/>
    </source>
</evidence>
<evidence type="ECO:0000256" key="2">
    <source>
        <dbReference type="ARBA" id="ARBA00022737"/>
    </source>
</evidence>
<evidence type="ECO:0000259" key="4">
    <source>
        <dbReference type="PROSITE" id="PS50011"/>
    </source>
</evidence>
<dbReference type="PANTHER" id="PTHR48051:SF1">
    <property type="entry name" value="RAS SUPPRESSOR PROTEIN 1"/>
    <property type="match status" value="1"/>
</dbReference>
<dbReference type="Pfam" id="PF07714">
    <property type="entry name" value="PK_Tyr_Ser-Thr"/>
    <property type="match status" value="1"/>
</dbReference>
<dbReference type="Pfam" id="PF00560">
    <property type="entry name" value="LRR_1"/>
    <property type="match status" value="1"/>
</dbReference>
<dbReference type="EMBL" id="AP019536">
    <property type="protein sequence ID" value="BBJ00683.1"/>
    <property type="molecule type" value="Genomic_DNA"/>
</dbReference>
<organism evidence="5 6">
    <name type="scientific">Ferrigenium kumadai</name>
    <dbReference type="NCBI Taxonomy" id="1682490"/>
    <lineage>
        <taxon>Bacteria</taxon>
        <taxon>Pseudomonadati</taxon>
        <taxon>Pseudomonadota</taxon>
        <taxon>Betaproteobacteria</taxon>
        <taxon>Nitrosomonadales</taxon>
        <taxon>Gallionellaceae</taxon>
        <taxon>Ferrigenium</taxon>
    </lineage>
</organism>
<dbReference type="InterPro" id="IPR032675">
    <property type="entry name" value="LRR_dom_sf"/>
</dbReference>
<dbReference type="SMART" id="SM00369">
    <property type="entry name" value="LRR_TYP"/>
    <property type="match status" value="4"/>
</dbReference>
<dbReference type="PANTHER" id="PTHR48051">
    <property type="match status" value="1"/>
</dbReference>
<keyword evidence="1" id="KW-0433">Leucine-rich repeat</keyword>
<feature type="binding site" evidence="3">
    <location>
        <position position="238"/>
    </location>
    <ligand>
        <name>ATP</name>
        <dbReference type="ChEBI" id="CHEBI:30616"/>
    </ligand>
</feature>
<dbReference type="PROSITE" id="PS00107">
    <property type="entry name" value="PROTEIN_KINASE_ATP"/>
    <property type="match status" value="1"/>
</dbReference>
<proteinExistence type="predicted"/>
<dbReference type="KEGG" id="fku:FGKAn22_23750"/>
<dbReference type="InterPro" id="IPR011009">
    <property type="entry name" value="Kinase-like_dom_sf"/>
</dbReference>
<dbReference type="InterPro" id="IPR050216">
    <property type="entry name" value="LRR_domain-containing"/>
</dbReference>
<dbReference type="AlphaFoldDB" id="A0AAN1W1A7"/>
<accession>A0AAN1W1A7</accession>
<keyword evidence="3" id="KW-0547">Nucleotide-binding</keyword>
<dbReference type="GO" id="GO:0004672">
    <property type="term" value="F:protein kinase activity"/>
    <property type="evidence" value="ECO:0007669"/>
    <property type="project" value="InterPro"/>
</dbReference>
<reference evidence="5 6" key="1">
    <citation type="submission" date="2019-03" db="EMBL/GenBank/DDBJ databases">
        <title>Complete genome sequence of Ferrigenium kumadai strain An22, a microaerophilic iron-oxidizing bacterium isolated from a paddy field soil.</title>
        <authorList>
            <person name="Watanabe T."/>
            <person name="Asakawa S."/>
        </authorList>
    </citation>
    <scope>NUCLEOTIDE SEQUENCE [LARGE SCALE GENOMIC DNA]</scope>
    <source>
        <strain evidence="5 6">An22</strain>
    </source>
</reference>
<dbReference type="InterPro" id="IPR000719">
    <property type="entry name" value="Prot_kinase_dom"/>
</dbReference>
<protein>
    <recommendedName>
        <fullName evidence="4">Protein kinase domain-containing protein</fullName>
    </recommendedName>
</protein>
<feature type="domain" description="Protein kinase" evidence="4">
    <location>
        <begin position="207"/>
        <end position="451"/>
    </location>
</feature>
<evidence type="ECO:0000313" key="5">
    <source>
        <dbReference type="EMBL" id="BBJ00683.1"/>
    </source>
</evidence>
<keyword evidence="2" id="KW-0677">Repeat</keyword>
<keyword evidence="6" id="KW-1185">Reference proteome</keyword>
<dbReference type="Gene3D" id="3.30.200.20">
    <property type="entry name" value="Phosphorylase Kinase, domain 1"/>
    <property type="match status" value="1"/>
</dbReference>
<dbReference type="InterPro" id="IPR001611">
    <property type="entry name" value="Leu-rich_rpt"/>
</dbReference>
<dbReference type="SUPFAM" id="SSF56112">
    <property type="entry name" value="Protein kinase-like (PK-like)"/>
    <property type="match status" value="1"/>
</dbReference>
<evidence type="ECO:0000256" key="3">
    <source>
        <dbReference type="PROSITE-ProRule" id="PRU10141"/>
    </source>
</evidence>
<name>A0AAN1W1A7_9PROT</name>
<dbReference type="PROSITE" id="PS51450">
    <property type="entry name" value="LRR"/>
    <property type="match status" value="1"/>
</dbReference>
<dbReference type="PROSITE" id="PS50011">
    <property type="entry name" value="PROTEIN_KINASE_DOM"/>
    <property type="match status" value="1"/>
</dbReference>
<dbReference type="Gene3D" id="1.10.510.10">
    <property type="entry name" value="Transferase(Phosphotransferase) domain 1"/>
    <property type="match status" value="1"/>
</dbReference>
<dbReference type="Proteomes" id="UP001319121">
    <property type="component" value="Chromosome"/>
</dbReference>
<dbReference type="SUPFAM" id="SSF52058">
    <property type="entry name" value="L domain-like"/>
    <property type="match status" value="1"/>
</dbReference>
<sequence>MHTLQSLRAGKLAGIKRLDLSCGLTSFPEEIFEIADTLEILNLSGNALSSLPDDLPKLHKLRVIFCSDNRFTHLPEVLGQCPNLDMVGFKANQIGSVPAAALPDRLRWLILTDNQVTELPARLGSCTRLQKLMLSGNRLHRLPDEMAACDRLELLRIAANRFAHLPGWLLSLPRLAWLAYAGNPFSDAGEVAAMAKQPITHVDWKSLELQHQLGEGASGVIYRANLQSAHGMSPVAVKVFKGALTSDGLPRSEKAACIAAGAHSGLIPVVGKISNHPDGTPGLVMSLIDPSFRNLAGPPSLESCTRDIYPAETEFTLETALNIAHEVAAVAEHLHAQGVMHGDLYAHNILWNPQGDCLLGDFGAASFIPASSGIQQRDGRLAAALQRIEARAFGCLLEELLDRCSTLAEARHIVTELRTLQQRCDLPDVDARPLFGEIRDTLMSLRNALPG</sequence>
<dbReference type="GO" id="GO:0005737">
    <property type="term" value="C:cytoplasm"/>
    <property type="evidence" value="ECO:0007669"/>
    <property type="project" value="TreeGrafter"/>
</dbReference>
<dbReference type="InterPro" id="IPR017441">
    <property type="entry name" value="Protein_kinase_ATP_BS"/>
</dbReference>
<dbReference type="InterPro" id="IPR001245">
    <property type="entry name" value="Ser-Thr/Tyr_kinase_cat_dom"/>
</dbReference>
<keyword evidence="3" id="KW-0067">ATP-binding</keyword>
<dbReference type="GO" id="GO:0005524">
    <property type="term" value="F:ATP binding"/>
    <property type="evidence" value="ECO:0007669"/>
    <property type="project" value="UniProtKB-UniRule"/>
</dbReference>
<dbReference type="InterPro" id="IPR003591">
    <property type="entry name" value="Leu-rich_rpt_typical-subtyp"/>
</dbReference>
<gene>
    <name evidence="5" type="ORF">FGKAn22_23750</name>
</gene>
<dbReference type="Gene3D" id="3.80.10.10">
    <property type="entry name" value="Ribonuclease Inhibitor"/>
    <property type="match status" value="2"/>
</dbReference>
<dbReference type="RefSeq" id="WP_212785906.1">
    <property type="nucleotide sequence ID" value="NZ_AP019536.1"/>
</dbReference>